<evidence type="ECO:0000313" key="2">
    <source>
        <dbReference type="EMBL" id="MDI6098352.1"/>
    </source>
</evidence>
<feature type="chain" id="PRO_5045959198" evidence="1">
    <location>
        <begin position="19"/>
        <end position="97"/>
    </location>
</feature>
<sequence length="97" mass="10419">MLGLAGAAAGVLVAPAFGASTGNKVNNCYGIWWTRDWNQECGGGGASQEGYYKTTADCTAPQAPDKSMTKYRFKGNAEPYDGADCRYGINFVNTVYW</sequence>
<dbReference type="EMBL" id="JASCTH010000004">
    <property type="protein sequence ID" value="MDI6098352.1"/>
    <property type="molecule type" value="Genomic_DNA"/>
</dbReference>
<dbReference type="Proteomes" id="UP001241758">
    <property type="component" value="Unassembled WGS sequence"/>
</dbReference>
<protein>
    <submittedName>
        <fullName evidence="2">Uncharacterized protein</fullName>
    </submittedName>
</protein>
<comment type="caution">
    <text evidence="2">The sequence shown here is derived from an EMBL/GenBank/DDBJ whole genome shotgun (WGS) entry which is preliminary data.</text>
</comment>
<name>A0ABT6WF34_9ACTN</name>
<evidence type="ECO:0000313" key="3">
    <source>
        <dbReference type="Proteomes" id="UP001241758"/>
    </source>
</evidence>
<evidence type="ECO:0000256" key="1">
    <source>
        <dbReference type="SAM" id="SignalP"/>
    </source>
</evidence>
<keyword evidence="1" id="KW-0732">Signal</keyword>
<reference evidence="2 3" key="1">
    <citation type="submission" date="2023-05" db="EMBL/GenBank/DDBJ databases">
        <title>Actinoplanes sp. NEAU-A12 genome sequencing.</title>
        <authorList>
            <person name="Wang Z.-S."/>
        </authorList>
    </citation>
    <scope>NUCLEOTIDE SEQUENCE [LARGE SCALE GENOMIC DNA]</scope>
    <source>
        <strain evidence="2 3">NEAU-A12</strain>
    </source>
</reference>
<dbReference type="RefSeq" id="WP_282757970.1">
    <property type="nucleotide sequence ID" value="NZ_JASCTH010000004.1"/>
</dbReference>
<keyword evidence="3" id="KW-1185">Reference proteome</keyword>
<gene>
    <name evidence="2" type="ORF">QLQ12_07020</name>
</gene>
<proteinExistence type="predicted"/>
<organism evidence="2 3">
    <name type="scientific">Actinoplanes sandaracinus</name>
    <dbReference type="NCBI Taxonomy" id="3045177"/>
    <lineage>
        <taxon>Bacteria</taxon>
        <taxon>Bacillati</taxon>
        <taxon>Actinomycetota</taxon>
        <taxon>Actinomycetes</taxon>
        <taxon>Micromonosporales</taxon>
        <taxon>Micromonosporaceae</taxon>
        <taxon>Actinoplanes</taxon>
    </lineage>
</organism>
<feature type="signal peptide" evidence="1">
    <location>
        <begin position="1"/>
        <end position="18"/>
    </location>
</feature>
<accession>A0ABT6WF34</accession>